<dbReference type="Gene3D" id="3.30.70.600">
    <property type="entry name" value="Ribosomal protein S10 domain"/>
    <property type="match status" value="1"/>
</dbReference>
<dbReference type="NCBIfam" id="TIGR01046">
    <property type="entry name" value="uS10_euk_arch"/>
    <property type="match status" value="1"/>
</dbReference>
<dbReference type="EMBL" id="DUGC01000114">
    <property type="protein sequence ID" value="HIH10408.1"/>
    <property type="molecule type" value="Genomic_DNA"/>
</dbReference>
<dbReference type="PANTHER" id="PTHR11700">
    <property type="entry name" value="30S RIBOSOMAL PROTEIN S10 FAMILY MEMBER"/>
    <property type="match status" value="1"/>
</dbReference>
<comment type="caution">
    <text evidence="6">The sequence shown here is derived from an EMBL/GenBank/DDBJ whole genome shotgun (WGS) entry which is preliminary data.</text>
</comment>
<dbReference type="SUPFAM" id="SSF54999">
    <property type="entry name" value="Ribosomal protein S10"/>
    <property type="match status" value="1"/>
</dbReference>
<comment type="similarity">
    <text evidence="1 4">Belongs to the universal ribosomal protein uS10 family.</text>
</comment>
<dbReference type="GO" id="GO:0006412">
    <property type="term" value="P:translation"/>
    <property type="evidence" value="ECO:0007669"/>
    <property type="project" value="UniProtKB-UniRule"/>
</dbReference>
<dbReference type="GO" id="GO:0015935">
    <property type="term" value="C:small ribosomal subunit"/>
    <property type="evidence" value="ECO:0007669"/>
    <property type="project" value="UniProtKB-UniRule"/>
</dbReference>
<evidence type="ECO:0000256" key="2">
    <source>
        <dbReference type="ARBA" id="ARBA00022980"/>
    </source>
</evidence>
<dbReference type="GO" id="GO:0000049">
    <property type="term" value="F:tRNA binding"/>
    <property type="evidence" value="ECO:0007669"/>
    <property type="project" value="UniProtKB-UniRule"/>
</dbReference>
<dbReference type="InterPro" id="IPR036838">
    <property type="entry name" value="Ribosomal_uS10_dom_sf"/>
</dbReference>
<dbReference type="SMART" id="SM01403">
    <property type="entry name" value="Ribosomal_S10"/>
    <property type="match status" value="1"/>
</dbReference>
<dbReference type="InterPro" id="IPR005729">
    <property type="entry name" value="Ribosomal_uS10_euk/arc"/>
</dbReference>
<name>A0A7J4IYD1_9ARCH</name>
<comment type="function">
    <text evidence="4">Involved in the binding of tRNA to the ribosomes.</text>
</comment>
<protein>
    <recommendedName>
        <fullName evidence="4">Small ribosomal subunit protein uS10</fullName>
    </recommendedName>
</protein>
<dbReference type="HAMAP" id="MF_00508">
    <property type="entry name" value="Ribosomal_uS10"/>
    <property type="match status" value="1"/>
</dbReference>
<dbReference type="GO" id="GO:0003735">
    <property type="term" value="F:structural constituent of ribosome"/>
    <property type="evidence" value="ECO:0007669"/>
    <property type="project" value="UniProtKB-UniRule"/>
</dbReference>
<dbReference type="InterPro" id="IPR027486">
    <property type="entry name" value="Ribosomal_uS10_dom"/>
</dbReference>
<keyword evidence="2 4" id="KW-0689">Ribosomal protein</keyword>
<evidence type="ECO:0000313" key="7">
    <source>
        <dbReference type="Proteomes" id="UP000565078"/>
    </source>
</evidence>
<evidence type="ECO:0000259" key="5">
    <source>
        <dbReference type="SMART" id="SM01403"/>
    </source>
</evidence>
<dbReference type="Pfam" id="PF00338">
    <property type="entry name" value="Ribosomal_S10"/>
    <property type="match status" value="1"/>
</dbReference>
<evidence type="ECO:0000256" key="4">
    <source>
        <dbReference type="HAMAP-Rule" id="MF_00508"/>
    </source>
</evidence>
<reference evidence="7" key="1">
    <citation type="journal article" date="2020" name="bioRxiv">
        <title>A rank-normalized archaeal taxonomy based on genome phylogeny resolves widespread incomplete and uneven classifications.</title>
        <authorList>
            <person name="Rinke C."/>
            <person name="Chuvochina M."/>
            <person name="Mussig A.J."/>
            <person name="Chaumeil P.-A."/>
            <person name="Waite D.W."/>
            <person name="Whitman W.B."/>
            <person name="Parks D.H."/>
            <person name="Hugenholtz P."/>
        </authorList>
    </citation>
    <scope>NUCLEOTIDE SEQUENCE [LARGE SCALE GENOMIC DNA]</scope>
</reference>
<organism evidence="6 7">
    <name type="scientific">Candidatus Iainarchaeum sp</name>
    <dbReference type="NCBI Taxonomy" id="3101447"/>
    <lineage>
        <taxon>Archaea</taxon>
        <taxon>Candidatus Iainarchaeota</taxon>
        <taxon>Candidatus Iainarchaeia</taxon>
        <taxon>Candidatus Iainarchaeales</taxon>
        <taxon>Candidatus Iainarchaeaceae</taxon>
        <taxon>Candidatus Iainarchaeum</taxon>
    </lineage>
</organism>
<gene>
    <name evidence="4" type="primary">rps10</name>
    <name evidence="6" type="ORF">HA254_07130</name>
</gene>
<feature type="domain" description="Small ribosomal subunit protein uS10" evidence="5">
    <location>
        <begin position="5"/>
        <end position="99"/>
    </location>
</feature>
<dbReference type="Proteomes" id="UP000565078">
    <property type="component" value="Unassembled WGS sequence"/>
</dbReference>
<dbReference type="InterPro" id="IPR001848">
    <property type="entry name" value="Ribosomal_uS10"/>
</dbReference>
<sequence length="104" mass="11814">MQTARIKLASADYTKLTDICGKIQEVAERTGAKHSGTIPLPTKKLVIPTRKSPCGGGTESYEKWQMRIHKRMINIQADETTLRRIMRVEIPENVHVEIELKEAK</sequence>
<accession>A0A7J4IYD1</accession>
<proteinExistence type="inferred from homology"/>
<evidence type="ECO:0000256" key="1">
    <source>
        <dbReference type="ARBA" id="ARBA00007102"/>
    </source>
</evidence>
<keyword evidence="3 4" id="KW-0687">Ribonucleoprotein</keyword>
<dbReference type="AlphaFoldDB" id="A0A7J4IYD1"/>
<evidence type="ECO:0000256" key="3">
    <source>
        <dbReference type="ARBA" id="ARBA00023274"/>
    </source>
</evidence>
<evidence type="ECO:0000313" key="6">
    <source>
        <dbReference type="EMBL" id="HIH10408.1"/>
    </source>
</evidence>
<dbReference type="PRINTS" id="PR00971">
    <property type="entry name" value="RIBOSOMALS10"/>
</dbReference>
<comment type="subunit">
    <text evidence="4">Part of the 30S ribosomal subunit.</text>
</comment>